<dbReference type="OrthoDB" id="9805455at2"/>
<comment type="subcellular location">
    <subcellularLocation>
        <location evidence="1 15">Cytoplasm</location>
    </subcellularLocation>
</comment>
<comment type="catalytic activity">
    <reaction evidence="14 15">
        <text>tRNA(Phe) + L-phenylalanine + ATP = L-phenylalanyl-tRNA(Phe) + AMP + diphosphate + H(+)</text>
        <dbReference type="Rhea" id="RHEA:19413"/>
        <dbReference type="Rhea" id="RHEA-COMP:9668"/>
        <dbReference type="Rhea" id="RHEA-COMP:9699"/>
        <dbReference type="ChEBI" id="CHEBI:15378"/>
        <dbReference type="ChEBI" id="CHEBI:30616"/>
        <dbReference type="ChEBI" id="CHEBI:33019"/>
        <dbReference type="ChEBI" id="CHEBI:58095"/>
        <dbReference type="ChEBI" id="CHEBI:78442"/>
        <dbReference type="ChEBI" id="CHEBI:78531"/>
        <dbReference type="ChEBI" id="CHEBI:456215"/>
        <dbReference type="EC" id="6.1.1.20"/>
    </reaction>
</comment>
<dbReference type="InterPro" id="IPR005146">
    <property type="entry name" value="B3/B4_tRNA-bd"/>
</dbReference>
<dbReference type="PROSITE" id="PS50886">
    <property type="entry name" value="TRBD"/>
    <property type="match status" value="1"/>
</dbReference>
<dbReference type="Pfam" id="PF03484">
    <property type="entry name" value="B5"/>
    <property type="match status" value="1"/>
</dbReference>
<keyword evidence="6 15" id="KW-0436">Ligase</keyword>
<feature type="domain" description="FDX-ACB" evidence="18">
    <location>
        <begin position="691"/>
        <end position="784"/>
    </location>
</feature>
<dbReference type="FunFam" id="2.40.50.140:FF:000045">
    <property type="entry name" value="Phenylalanine--tRNA ligase beta subunit"/>
    <property type="match status" value="1"/>
</dbReference>
<dbReference type="Gene3D" id="3.30.56.10">
    <property type="match status" value="2"/>
</dbReference>
<dbReference type="HAMAP" id="MF_00283">
    <property type="entry name" value="Phe_tRNA_synth_beta1"/>
    <property type="match status" value="1"/>
</dbReference>
<dbReference type="Gene3D" id="3.30.930.10">
    <property type="entry name" value="Bira Bifunctional Protein, Domain 2"/>
    <property type="match status" value="1"/>
</dbReference>
<dbReference type="AlphaFoldDB" id="U4KK96"/>
<evidence type="ECO:0000256" key="3">
    <source>
        <dbReference type="ARBA" id="ARBA00011209"/>
    </source>
</evidence>
<dbReference type="SUPFAM" id="SSF56037">
    <property type="entry name" value="PheT/TilS domain"/>
    <property type="match status" value="1"/>
</dbReference>
<evidence type="ECO:0000256" key="2">
    <source>
        <dbReference type="ARBA" id="ARBA00008653"/>
    </source>
</evidence>
<protein>
    <recommendedName>
        <fullName evidence="15">Phenylalanine--tRNA ligase beta subunit</fullName>
        <ecNumber evidence="15">6.1.1.20</ecNumber>
    </recommendedName>
    <alternativeName>
        <fullName evidence="15">Phenylalanyl-tRNA synthetase beta subunit</fullName>
        <shortName evidence="15">PheRS</shortName>
    </alternativeName>
</protein>
<dbReference type="SMART" id="SM00873">
    <property type="entry name" value="B3_4"/>
    <property type="match status" value="1"/>
</dbReference>
<evidence type="ECO:0000256" key="8">
    <source>
        <dbReference type="ARBA" id="ARBA00022741"/>
    </source>
</evidence>
<dbReference type="InterPro" id="IPR020825">
    <property type="entry name" value="Phe-tRNA_synthase-like_B3/B4"/>
</dbReference>
<accession>U4KK96</accession>
<keyword evidence="10 15" id="KW-0460">Magnesium</keyword>
<evidence type="ECO:0000259" key="17">
    <source>
        <dbReference type="PROSITE" id="PS50886"/>
    </source>
</evidence>
<dbReference type="Gene3D" id="3.50.40.10">
    <property type="entry name" value="Phenylalanyl-trna Synthetase, Chain B, domain 3"/>
    <property type="match status" value="1"/>
</dbReference>
<reference evidence="20 21" key="1">
    <citation type="journal article" date="2013" name="J. Mol. Microbiol. Biotechnol.">
        <title>Analysis of the Complete Genomes of Acholeplasma brassicae , A. palmae and A. laidlawii and Their Comparison to the Obligate Parasites from ' Candidatus Phytoplasma'.</title>
        <authorList>
            <person name="Kube M."/>
            <person name="Siewert C."/>
            <person name="Migdoll A.M."/>
            <person name="Duduk B."/>
            <person name="Holz S."/>
            <person name="Rabus R."/>
            <person name="Seemuller E."/>
            <person name="Mitrovic J."/>
            <person name="Muller I."/>
            <person name="Buttner C."/>
            <person name="Reinhardt R."/>
        </authorList>
    </citation>
    <scope>NUCLEOTIDE SEQUENCE [LARGE SCALE GENOMIC DNA]</scope>
    <source>
        <strain evidence="20 21">J233</strain>
    </source>
</reference>
<dbReference type="HOGENOM" id="CLU_016891_0_0_14"/>
<dbReference type="GO" id="GO:0005524">
    <property type="term" value="F:ATP binding"/>
    <property type="evidence" value="ECO:0007669"/>
    <property type="project" value="UniProtKB-UniRule"/>
</dbReference>
<keyword evidence="11 16" id="KW-0694">RNA-binding</keyword>
<dbReference type="KEGG" id="apal:BN85404050"/>
<evidence type="ECO:0000256" key="12">
    <source>
        <dbReference type="ARBA" id="ARBA00022917"/>
    </source>
</evidence>
<keyword evidence="9 15" id="KW-0067">ATP-binding</keyword>
<dbReference type="Gene3D" id="3.30.70.380">
    <property type="entry name" value="Ferrodoxin-fold anticodon-binding domain"/>
    <property type="match status" value="1"/>
</dbReference>
<evidence type="ECO:0000256" key="1">
    <source>
        <dbReference type="ARBA" id="ARBA00004496"/>
    </source>
</evidence>
<organism evidence="20 21">
    <name type="scientific">Alteracholeplasma palmae (strain ATCC 49389 / J233)</name>
    <name type="common">Acholeplasma palmae</name>
    <dbReference type="NCBI Taxonomy" id="1318466"/>
    <lineage>
        <taxon>Bacteria</taxon>
        <taxon>Bacillati</taxon>
        <taxon>Mycoplasmatota</taxon>
        <taxon>Mollicutes</taxon>
        <taxon>Acholeplasmatales</taxon>
        <taxon>Acholeplasmataceae</taxon>
        <taxon>Acholeplasma</taxon>
    </lineage>
</organism>
<evidence type="ECO:0000259" key="19">
    <source>
        <dbReference type="PROSITE" id="PS51483"/>
    </source>
</evidence>
<feature type="binding site" evidence="15">
    <location>
        <position position="462"/>
    </location>
    <ligand>
        <name>Mg(2+)</name>
        <dbReference type="ChEBI" id="CHEBI:18420"/>
        <note>shared with alpha subunit</note>
    </ligand>
</feature>
<feature type="binding site" evidence="15">
    <location>
        <position position="459"/>
    </location>
    <ligand>
        <name>Mg(2+)</name>
        <dbReference type="ChEBI" id="CHEBI:18420"/>
        <note>shared with alpha subunit</note>
    </ligand>
</feature>
<feature type="domain" description="TRNA-binding" evidence="17">
    <location>
        <begin position="35"/>
        <end position="149"/>
    </location>
</feature>
<dbReference type="SUPFAM" id="SSF54991">
    <property type="entry name" value="Anticodon-binding domain of PheRS"/>
    <property type="match status" value="1"/>
</dbReference>
<dbReference type="FunFam" id="3.30.70.380:FF:000001">
    <property type="entry name" value="Phenylalanine--tRNA ligase beta subunit"/>
    <property type="match status" value="1"/>
</dbReference>
<dbReference type="InterPro" id="IPR004532">
    <property type="entry name" value="Phe-tRNA-ligase_IIc_bsu_bact"/>
</dbReference>
<dbReference type="STRING" id="1318466.BN85404050"/>
<dbReference type="RefSeq" id="WP_026656940.1">
    <property type="nucleotide sequence ID" value="NC_022538.1"/>
</dbReference>
<dbReference type="FunFam" id="3.50.40.10:FF:000001">
    <property type="entry name" value="Phenylalanine--tRNA ligase beta subunit"/>
    <property type="match status" value="1"/>
</dbReference>
<dbReference type="PANTHER" id="PTHR10947:SF0">
    <property type="entry name" value="PHENYLALANINE--TRNA LIGASE BETA SUBUNIT"/>
    <property type="match status" value="1"/>
</dbReference>
<dbReference type="Proteomes" id="UP000032740">
    <property type="component" value="Chromosome"/>
</dbReference>
<dbReference type="SMART" id="SM00896">
    <property type="entry name" value="FDX-ACB"/>
    <property type="match status" value="1"/>
</dbReference>
<feature type="domain" description="B5" evidence="19">
    <location>
        <begin position="400"/>
        <end position="475"/>
    </location>
</feature>
<dbReference type="SUPFAM" id="SSF50249">
    <property type="entry name" value="Nucleic acid-binding proteins"/>
    <property type="match status" value="1"/>
</dbReference>
<evidence type="ECO:0000313" key="21">
    <source>
        <dbReference type="Proteomes" id="UP000032740"/>
    </source>
</evidence>
<feature type="binding site" evidence="15">
    <location>
        <position position="453"/>
    </location>
    <ligand>
        <name>Mg(2+)</name>
        <dbReference type="ChEBI" id="CHEBI:18420"/>
        <note>shared with alpha subunit</note>
    </ligand>
</feature>
<name>U4KK96_ALTPJ</name>
<dbReference type="GO" id="GO:0009328">
    <property type="term" value="C:phenylalanine-tRNA ligase complex"/>
    <property type="evidence" value="ECO:0007669"/>
    <property type="project" value="TreeGrafter"/>
</dbReference>
<gene>
    <name evidence="15 20" type="primary">pheT</name>
    <name evidence="20" type="ORF">BN85404050</name>
</gene>
<sequence length="785" mass="89090">MKINQNILKQFVEIPENINEFTNNHIIEVDDYAKLNISTNLVIGHVLTCEDHPDSDHLHVTTVDLGNEVTQIVCGAPNVAKGQYVIVATVGAELPGDFKIKASKIRGVESNGMICSLKELGLDEKYLTDEEKIGIYSIKETVKVGSDALEYLGLKGFNMELGLTPNRSDLLSHVGFAYEVASMSNKKITLHTSSFKEDKEKNPLEIKIEADGCYEYNARYFKNVTVKESPLWLKNALIAADIRPINNVVDISNYVLIEYGTPLHMFDAKKVKTNKIAVRYAKKNEKVTTLDEVQRTLDEKDLVITNTKEIIAVAGVMGLEATGVSAQTTEVILEAAYFDPKHIAKTSKKLNLKSDSSLRFERGIDQDLVIKGLERATQLLTELASATVLNGIKSDKTKEYKNQEIKVDYNRINKRIGINLSKKEIIDYLIRLDYKVNEEKDILVLMPPKRRYDIKVEADIIEEIARIYGYDSIPLAKIEKTLQGKLSNKQVKLRALRHLLSNIGLNEIITYSLTSEEKFNQFNNNEEPIKLLMPLASDRNILRQSLLSGMIETLSYNQSRNNINNAFFEIGKIYQKDRETLKLSLGLSGLFSQTGWIKNDLKVDLFVLKGLLEKITEYLGVEISYKQTSEHINLHPGIQANIMYKNEVIGYIGKTHPKLNKLENINESYLLELTLDNIIDLTNEVSYKTISKYPSITRDLSLIISKEYVVSDVMDLIKQTSRKYLEKIELFDVYEGKNIEAGKHSLAFSLVFNDATKTLEKEDVDKVMKSIKNRLEFTFKAELRD</sequence>
<evidence type="ECO:0000256" key="6">
    <source>
        <dbReference type="ARBA" id="ARBA00022598"/>
    </source>
</evidence>
<dbReference type="CDD" id="cd00769">
    <property type="entry name" value="PheRS_beta_core"/>
    <property type="match status" value="1"/>
</dbReference>
<dbReference type="InterPro" id="IPR033714">
    <property type="entry name" value="tRNA_bind_bactPheRS"/>
</dbReference>
<dbReference type="SMART" id="SM00874">
    <property type="entry name" value="B5"/>
    <property type="match status" value="1"/>
</dbReference>
<dbReference type="PROSITE" id="PS51447">
    <property type="entry name" value="FDX_ACB"/>
    <property type="match status" value="1"/>
</dbReference>
<dbReference type="InterPro" id="IPR005147">
    <property type="entry name" value="tRNA_synthase_B5-dom"/>
</dbReference>
<dbReference type="Pfam" id="PF01588">
    <property type="entry name" value="tRNA_bind"/>
    <property type="match status" value="1"/>
</dbReference>
<evidence type="ECO:0000256" key="15">
    <source>
        <dbReference type="HAMAP-Rule" id="MF_00283"/>
    </source>
</evidence>
<comment type="subunit">
    <text evidence="3 15">Tetramer of two alpha and two beta subunits.</text>
</comment>
<dbReference type="InterPro" id="IPR045864">
    <property type="entry name" value="aa-tRNA-synth_II/BPL/LPL"/>
</dbReference>
<dbReference type="Pfam" id="PF03483">
    <property type="entry name" value="B3_4"/>
    <property type="match status" value="1"/>
</dbReference>
<dbReference type="InterPro" id="IPR036690">
    <property type="entry name" value="Fdx_antiC-bd_sf"/>
</dbReference>
<dbReference type="InterPro" id="IPR012340">
    <property type="entry name" value="NA-bd_OB-fold"/>
</dbReference>
<dbReference type="NCBIfam" id="TIGR00472">
    <property type="entry name" value="pheT_bact"/>
    <property type="match status" value="1"/>
</dbReference>
<evidence type="ECO:0000259" key="18">
    <source>
        <dbReference type="PROSITE" id="PS51447"/>
    </source>
</evidence>
<dbReference type="GO" id="GO:0004826">
    <property type="term" value="F:phenylalanine-tRNA ligase activity"/>
    <property type="evidence" value="ECO:0007669"/>
    <property type="project" value="UniProtKB-UniRule"/>
</dbReference>
<evidence type="ECO:0000256" key="13">
    <source>
        <dbReference type="ARBA" id="ARBA00023146"/>
    </source>
</evidence>
<dbReference type="Pfam" id="PF03147">
    <property type="entry name" value="FDX-ACB"/>
    <property type="match status" value="1"/>
</dbReference>
<dbReference type="PANTHER" id="PTHR10947">
    <property type="entry name" value="PHENYLALANYL-TRNA SYNTHETASE BETA CHAIN AND LEUCINE-RICH REPEAT-CONTAINING PROTEIN 47"/>
    <property type="match status" value="1"/>
</dbReference>
<dbReference type="CDD" id="cd02796">
    <property type="entry name" value="tRNA_bind_bactPheRS"/>
    <property type="match status" value="1"/>
</dbReference>
<evidence type="ECO:0000313" key="20">
    <source>
        <dbReference type="EMBL" id="CCV63982.1"/>
    </source>
</evidence>
<keyword evidence="13 15" id="KW-0030">Aminoacyl-tRNA synthetase</keyword>
<evidence type="ECO:0000256" key="7">
    <source>
        <dbReference type="ARBA" id="ARBA00022723"/>
    </source>
</evidence>
<dbReference type="NCBIfam" id="NF045760">
    <property type="entry name" value="YtpR"/>
    <property type="match status" value="1"/>
</dbReference>
<dbReference type="InterPro" id="IPR002547">
    <property type="entry name" value="tRNA-bd_dom"/>
</dbReference>
<evidence type="ECO:0000256" key="5">
    <source>
        <dbReference type="ARBA" id="ARBA00022555"/>
    </source>
</evidence>
<keyword evidence="12 15" id="KW-0648">Protein biosynthesis</keyword>
<evidence type="ECO:0000256" key="14">
    <source>
        <dbReference type="ARBA" id="ARBA00049255"/>
    </source>
</evidence>
<comment type="cofactor">
    <cofactor evidence="15">
        <name>Mg(2+)</name>
        <dbReference type="ChEBI" id="CHEBI:18420"/>
    </cofactor>
    <text evidence="15">Binds 2 magnesium ions per tetramer.</text>
</comment>
<dbReference type="InterPro" id="IPR045060">
    <property type="entry name" value="Phe-tRNA-ligase_IIc_bsu"/>
</dbReference>
<evidence type="ECO:0000256" key="16">
    <source>
        <dbReference type="PROSITE-ProRule" id="PRU00209"/>
    </source>
</evidence>
<dbReference type="InterPro" id="IPR005121">
    <property type="entry name" value="Fdx_antiC-bd"/>
</dbReference>
<dbReference type="Gene3D" id="2.40.50.140">
    <property type="entry name" value="Nucleic acid-binding proteins"/>
    <property type="match status" value="1"/>
</dbReference>
<keyword evidence="8 15" id="KW-0547">Nucleotide-binding</keyword>
<dbReference type="SUPFAM" id="SSF46955">
    <property type="entry name" value="Putative DNA-binding domain"/>
    <property type="match status" value="1"/>
</dbReference>
<dbReference type="EMBL" id="FO681347">
    <property type="protein sequence ID" value="CCV63982.1"/>
    <property type="molecule type" value="Genomic_DNA"/>
</dbReference>
<evidence type="ECO:0000256" key="11">
    <source>
        <dbReference type="ARBA" id="ARBA00022884"/>
    </source>
</evidence>
<dbReference type="GO" id="GO:0000287">
    <property type="term" value="F:magnesium ion binding"/>
    <property type="evidence" value="ECO:0007669"/>
    <property type="project" value="UniProtKB-UniRule"/>
</dbReference>
<keyword evidence="21" id="KW-1185">Reference proteome</keyword>
<evidence type="ECO:0000256" key="4">
    <source>
        <dbReference type="ARBA" id="ARBA00022490"/>
    </source>
</evidence>
<dbReference type="SUPFAM" id="SSF55681">
    <property type="entry name" value="Class II aaRS and biotin synthetases"/>
    <property type="match status" value="1"/>
</dbReference>
<evidence type="ECO:0000256" key="10">
    <source>
        <dbReference type="ARBA" id="ARBA00022842"/>
    </source>
</evidence>
<dbReference type="PROSITE" id="PS51483">
    <property type="entry name" value="B5"/>
    <property type="match status" value="1"/>
</dbReference>
<dbReference type="Pfam" id="PF17759">
    <property type="entry name" value="tRNA_synthFbeta"/>
    <property type="match status" value="1"/>
</dbReference>
<dbReference type="GO" id="GO:0000049">
    <property type="term" value="F:tRNA binding"/>
    <property type="evidence" value="ECO:0007669"/>
    <property type="project" value="UniProtKB-UniRule"/>
</dbReference>
<keyword evidence="5 16" id="KW-0820">tRNA-binding</keyword>
<dbReference type="InterPro" id="IPR009061">
    <property type="entry name" value="DNA-bd_dom_put_sf"/>
</dbReference>
<keyword evidence="4 15" id="KW-0963">Cytoplasm</keyword>
<keyword evidence="7 15" id="KW-0479">Metal-binding</keyword>
<comment type="similarity">
    <text evidence="2 15">Belongs to the phenylalanyl-tRNA synthetase beta subunit family. Type 1 subfamily.</text>
</comment>
<proteinExistence type="inferred from homology"/>
<feature type="binding site" evidence="15">
    <location>
        <position position="463"/>
    </location>
    <ligand>
        <name>Mg(2+)</name>
        <dbReference type="ChEBI" id="CHEBI:18420"/>
        <note>shared with alpha subunit</note>
    </ligand>
</feature>
<dbReference type="EC" id="6.1.1.20" evidence="15"/>
<evidence type="ECO:0000256" key="9">
    <source>
        <dbReference type="ARBA" id="ARBA00022840"/>
    </source>
</evidence>
<dbReference type="GO" id="GO:0006432">
    <property type="term" value="P:phenylalanyl-tRNA aminoacylation"/>
    <property type="evidence" value="ECO:0007669"/>
    <property type="project" value="UniProtKB-UniRule"/>
</dbReference>
<dbReference type="InterPro" id="IPR041616">
    <property type="entry name" value="PheRS_beta_core"/>
</dbReference>